<dbReference type="EMBL" id="JAWWNJ010000178">
    <property type="protein sequence ID" value="KAK6974897.1"/>
    <property type="molecule type" value="Genomic_DNA"/>
</dbReference>
<sequence>MRVSGVRRCGVLETEMEAEEGRGEGWGTASLRGGGWGRGVEAAAIFDGLAGVDDVVLGVWGLRTVDGWRPSQQMAHGSSSAVLVSAAATEGGGGGLSGDSCFGVVLRGLRRCDVFEGRAGGAEGGGCECVCGRGFRRCVRGDVVRAVVEDVKGVRDGRTGSKGRSPASRIGWGWKERYARARECGSELEIGVVSCSLWIAVASALIRDSGGRPGARASPPCGSMSMPMKIRWWAFKVGRTIVILLKDGVVRPGEVGCAAEMLDALDRFLIAPCKTDLGGMRKLQHRCEMGGTADGRGLSISAPIDTRQTQWRASIPSYASLSLARGDSDLKDLGIILLRCRLSLLFVIAIVASWMSVVDAAEQSTHAADCCQMEIFLGRSADSVAFEFEFENFKQLLAGSLLATIEL</sequence>
<name>A0AAV9Z9M1_9AGAR</name>
<dbReference type="Proteomes" id="UP001362999">
    <property type="component" value="Unassembled WGS sequence"/>
</dbReference>
<organism evidence="1 2">
    <name type="scientific">Favolaschia claudopus</name>
    <dbReference type="NCBI Taxonomy" id="2862362"/>
    <lineage>
        <taxon>Eukaryota</taxon>
        <taxon>Fungi</taxon>
        <taxon>Dikarya</taxon>
        <taxon>Basidiomycota</taxon>
        <taxon>Agaricomycotina</taxon>
        <taxon>Agaricomycetes</taxon>
        <taxon>Agaricomycetidae</taxon>
        <taxon>Agaricales</taxon>
        <taxon>Marasmiineae</taxon>
        <taxon>Mycenaceae</taxon>
        <taxon>Favolaschia</taxon>
    </lineage>
</organism>
<evidence type="ECO:0000313" key="1">
    <source>
        <dbReference type="EMBL" id="KAK6974897.1"/>
    </source>
</evidence>
<proteinExistence type="predicted"/>
<protein>
    <submittedName>
        <fullName evidence="1">Uncharacterized protein</fullName>
    </submittedName>
</protein>
<accession>A0AAV9Z9M1</accession>
<gene>
    <name evidence="1" type="ORF">R3P38DRAFT_2811404</name>
</gene>
<evidence type="ECO:0000313" key="2">
    <source>
        <dbReference type="Proteomes" id="UP001362999"/>
    </source>
</evidence>
<keyword evidence="2" id="KW-1185">Reference proteome</keyword>
<comment type="caution">
    <text evidence="1">The sequence shown here is derived from an EMBL/GenBank/DDBJ whole genome shotgun (WGS) entry which is preliminary data.</text>
</comment>
<dbReference type="AlphaFoldDB" id="A0AAV9Z9M1"/>
<reference evidence="1 2" key="1">
    <citation type="journal article" date="2024" name="J Genomics">
        <title>Draft genome sequencing and assembly of Favolaschia claudopus CIRM-BRFM 2984 isolated from oak limbs.</title>
        <authorList>
            <person name="Navarro D."/>
            <person name="Drula E."/>
            <person name="Chaduli D."/>
            <person name="Cazenave R."/>
            <person name="Ahrendt S."/>
            <person name="Wang J."/>
            <person name="Lipzen A."/>
            <person name="Daum C."/>
            <person name="Barry K."/>
            <person name="Grigoriev I.V."/>
            <person name="Favel A."/>
            <person name="Rosso M.N."/>
            <person name="Martin F."/>
        </authorList>
    </citation>
    <scope>NUCLEOTIDE SEQUENCE [LARGE SCALE GENOMIC DNA]</scope>
    <source>
        <strain evidence="1 2">CIRM-BRFM 2984</strain>
    </source>
</reference>